<comment type="caution">
    <text evidence="3">The sequence shown here is derived from an EMBL/GenBank/DDBJ whole genome shotgun (WGS) entry which is preliminary data.</text>
</comment>
<dbReference type="Pfam" id="PF04389">
    <property type="entry name" value="Peptidase_M28"/>
    <property type="match status" value="1"/>
</dbReference>
<dbReference type="RefSeq" id="WP_132705006.1">
    <property type="nucleotide sequence ID" value="NZ_SMGI01000002.1"/>
</dbReference>
<dbReference type="InterPro" id="IPR045175">
    <property type="entry name" value="M28_fam"/>
</dbReference>
<name>A0A4R1KSI9_9FLAO</name>
<organism evidence="3 4">
    <name type="scientific">Winogradskyella wandonensis</name>
    <dbReference type="NCBI Taxonomy" id="1442586"/>
    <lineage>
        <taxon>Bacteria</taxon>
        <taxon>Pseudomonadati</taxon>
        <taxon>Bacteroidota</taxon>
        <taxon>Flavobacteriia</taxon>
        <taxon>Flavobacteriales</taxon>
        <taxon>Flavobacteriaceae</taxon>
        <taxon>Winogradskyella</taxon>
    </lineage>
</organism>
<dbReference type="EMBL" id="SMGI01000002">
    <property type="protein sequence ID" value="TCK67994.1"/>
    <property type="molecule type" value="Genomic_DNA"/>
</dbReference>
<feature type="signal peptide" evidence="1">
    <location>
        <begin position="1"/>
        <end position="21"/>
    </location>
</feature>
<feature type="chain" id="PRO_5020736623" evidence="1">
    <location>
        <begin position="22"/>
        <end position="308"/>
    </location>
</feature>
<feature type="domain" description="Peptidase M28" evidence="2">
    <location>
        <begin position="103"/>
        <end position="298"/>
    </location>
</feature>
<keyword evidence="4" id="KW-1185">Reference proteome</keyword>
<evidence type="ECO:0000313" key="3">
    <source>
        <dbReference type="EMBL" id="TCK67994.1"/>
    </source>
</evidence>
<dbReference type="PANTHER" id="PTHR12147">
    <property type="entry name" value="METALLOPEPTIDASE M28 FAMILY MEMBER"/>
    <property type="match status" value="1"/>
</dbReference>
<evidence type="ECO:0000259" key="2">
    <source>
        <dbReference type="Pfam" id="PF04389"/>
    </source>
</evidence>
<dbReference type="AlphaFoldDB" id="A0A4R1KSI9"/>
<dbReference type="Proteomes" id="UP000295714">
    <property type="component" value="Unassembled WGS sequence"/>
</dbReference>
<reference evidence="3 4" key="1">
    <citation type="journal article" date="2015" name="Stand. Genomic Sci.">
        <title>Genomic Encyclopedia of Bacterial and Archaeal Type Strains, Phase III: the genomes of soil and plant-associated and newly described type strains.</title>
        <authorList>
            <person name="Whitman W.B."/>
            <person name="Woyke T."/>
            <person name="Klenk H.P."/>
            <person name="Zhou Y."/>
            <person name="Lilburn T.G."/>
            <person name="Beck B.J."/>
            <person name="De Vos P."/>
            <person name="Vandamme P."/>
            <person name="Eisen J.A."/>
            <person name="Garrity G."/>
            <person name="Hugenholtz P."/>
            <person name="Kyrpides N.C."/>
        </authorList>
    </citation>
    <scope>NUCLEOTIDE SEQUENCE [LARGE SCALE GENOMIC DNA]</scope>
    <source>
        <strain evidence="3 4">CECT 8445</strain>
    </source>
</reference>
<dbReference type="InterPro" id="IPR007484">
    <property type="entry name" value="Peptidase_M28"/>
</dbReference>
<dbReference type="SUPFAM" id="SSF53187">
    <property type="entry name" value="Zn-dependent exopeptidases"/>
    <property type="match status" value="1"/>
</dbReference>
<dbReference type="PANTHER" id="PTHR12147:SF26">
    <property type="entry name" value="PEPTIDASE M28 DOMAIN-CONTAINING PROTEIN"/>
    <property type="match status" value="1"/>
</dbReference>
<proteinExistence type="predicted"/>
<accession>A0A4R1KSI9</accession>
<keyword evidence="1" id="KW-0732">Signal</keyword>
<dbReference type="GO" id="GO:0006508">
    <property type="term" value="P:proteolysis"/>
    <property type="evidence" value="ECO:0007669"/>
    <property type="project" value="InterPro"/>
</dbReference>
<gene>
    <name evidence="3" type="ORF">DFQ05_1778</name>
</gene>
<sequence>MVNFIRHFCLFISVLVISSCAQNQSLNKDVSASNITYDSKQLLKNIKTLSSDVYEGRGTGTEGAAKARAYIIEQFKSMDVEPFGTFEHKFSFSRRDKTIDAVNVLAKIKGKTYPEKYIVISAHYDHLGKRDGKIYNGADDDASGIAALFAFAEVLKKNPPRHTVILAAFDAEEMGLQGANYFVEKMKDANILANINMDMISRSSKNELYVVGSRYSDKLDSIIKAFKNPTDTKLLVGHDGTDGKMDWTYSSDHGPFHKASIPFLYFGNEDHAAYHKPTDDFKDITPEFYKNAVTIIIEVFRDLDASSL</sequence>
<protein>
    <submittedName>
        <fullName evidence="3">Peptidase M28-like protein</fullName>
    </submittedName>
</protein>
<dbReference type="Gene3D" id="3.40.630.10">
    <property type="entry name" value="Zn peptidases"/>
    <property type="match status" value="1"/>
</dbReference>
<dbReference type="GO" id="GO:0008235">
    <property type="term" value="F:metalloexopeptidase activity"/>
    <property type="evidence" value="ECO:0007669"/>
    <property type="project" value="InterPro"/>
</dbReference>
<dbReference type="PROSITE" id="PS51257">
    <property type="entry name" value="PROKAR_LIPOPROTEIN"/>
    <property type="match status" value="1"/>
</dbReference>
<evidence type="ECO:0000256" key="1">
    <source>
        <dbReference type="SAM" id="SignalP"/>
    </source>
</evidence>
<evidence type="ECO:0000313" key="4">
    <source>
        <dbReference type="Proteomes" id="UP000295714"/>
    </source>
</evidence>
<dbReference type="OrthoDB" id="9778250at2"/>